<name>A0A5B8XT18_9DELT</name>
<feature type="compositionally biased region" description="Acidic residues" evidence="1">
    <location>
        <begin position="38"/>
        <end position="48"/>
    </location>
</feature>
<sequence>MKIYLFALILLAAACGKDDAPTPQPNPDMGTDAANDQAPDDAGDDLDAAQDMPETRSDCDEIDPGHCALPWPSNYFLKPDSSRETGYTLEFTPTALPANRDGIHIDPAPYKRRDGYGLGSPAVALFPNVDASGLPDEYSIENSLDENSQILFLEVGDTPRRVPFFVDHDNQTDNPEIRTLIVRPAEVLRPATRYVVAFRNLKDTDGADIPRSPAFEALATQSATGFLAERQARFDEIFGILNAEGWTTESLNLAWDWTTASNDSLNGYMIHMRDEALEAFPEGPELRVTSVQEFTPEENDITAFRLEGEFDAPHYIEVLEGDARLRIGEDGMPEAEGTRTVKFWVSVPRTALTQEPHGLAMYGHGLFGEGSQTYGRFNQRIADKHKFIFFGASLWGMSGAQGGVDAALISVNLSKFGLIGDQLHQGMLEWILMARAFKHKFGALEEIDSRDIVLNDELYYTGISQGGIFGPTFVALSPDVSLGHAGVPGHTYSTLLHRSVDFAPFFAVLRGSYRNAIDQLLALNTIQLWWDGTDPVSYMWRLSADPIDEQVNHMLWAPTKGDFQVSVLQNELLTRTPGLGVALMENYDPEREVALVDETAYPHTGSAVVLYDFGIEVNGTEWRNPWPIPGNQVPTGGSDLECPAGCPAGESAGGAPFDCCYGQCCFDAHGMPRNAEWHNDQMVHFFRNSAEVIDVCGADGCTPD</sequence>
<organism evidence="2 3">
    <name type="scientific">Microvenator marinus</name>
    <dbReference type="NCBI Taxonomy" id="2600177"/>
    <lineage>
        <taxon>Bacteria</taxon>
        <taxon>Deltaproteobacteria</taxon>
        <taxon>Bradymonadales</taxon>
        <taxon>Microvenatoraceae</taxon>
        <taxon>Microvenator</taxon>
    </lineage>
</organism>
<accession>A0A5B8XT18</accession>
<dbReference type="RefSeq" id="WP_146960794.1">
    <property type="nucleotide sequence ID" value="NZ_CP042467.1"/>
</dbReference>
<dbReference type="Gene3D" id="3.40.50.1820">
    <property type="entry name" value="alpha/beta hydrolase"/>
    <property type="match status" value="1"/>
</dbReference>
<reference evidence="2 3" key="1">
    <citation type="submission" date="2019-08" db="EMBL/GenBank/DDBJ databases">
        <authorList>
            <person name="Liang Q."/>
        </authorList>
    </citation>
    <scope>NUCLEOTIDE SEQUENCE [LARGE SCALE GENOMIC DNA]</scope>
    <source>
        <strain evidence="2 3">V1718</strain>
    </source>
</reference>
<evidence type="ECO:0000313" key="3">
    <source>
        <dbReference type="Proteomes" id="UP000321595"/>
    </source>
</evidence>
<proteinExistence type="predicted"/>
<dbReference type="EMBL" id="CP042467">
    <property type="protein sequence ID" value="QED28401.1"/>
    <property type="molecule type" value="Genomic_DNA"/>
</dbReference>
<dbReference type="PROSITE" id="PS51257">
    <property type="entry name" value="PROKAR_LIPOPROTEIN"/>
    <property type="match status" value="1"/>
</dbReference>
<protein>
    <submittedName>
        <fullName evidence="2">Uncharacterized protein</fullName>
    </submittedName>
</protein>
<keyword evidence="3" id="KW-1185">Reference proteome</keyword>
<dbReference type="OrthoDB" id="5377249at2"/>
<evidence type="ECO:0000313" key="2">
    <source>
        <dbReference type="EMBL" id="QED28401.1"/>
    </source>
</evidence>
<feature type="region of interest" description="Disordered" evidence="1">
    <location>
        <begin position="19"/>
        <end position="64"/>
    </location>
</feature>
<dbReference type="InterPro" id="IPR029058">
    <property type="entry name" value="AB_hydrolase_fold"/>
</dbReference>
<evidence type="ECO:0000256" key="1">
    <source>
        <dbReference type="SAM" id="MobiDB-lite"/>
    </source>
</evidence>
<dbReference type="AlphaFoldDB" id="A0A5B8XT18"/>
<dbReference type="KEGG" id="bbae:FRD01_14395"/>
<gene>
    <name evidence="2" type="ORF">FRD01_14395</name>
</gene>
<dbReference type="Proteomes" id="UP000321595">
    <property type="component" value="Chromosome"/>
</dbReference>